<dbReference type="InterPro" id="IPR036866">
    <property type="entry name" value="RibonucZ/Hydroxyglut_hydro"/>
</dbReference>
<organism evidence="2 3">
    <name type="scientific">Gracilibacillus kekensis</name>
    <dbReference type="NCBI Taxonomy" id="1027249"/>
    <lineage>
        <taxon>Bacteria</taxon>
        <taxon>Bacillati</taxon>
        <taxon>Bacillota</taxon>
        <taxon>Bacilli</taxon>
        <taxon>Bacillales</taxon>
        <taxon>Bacillaceae</taxon>
        <taxon>Gracilibacillus</taxon>
    </lineage>
</organism>
<dbReference type="STRING" id="1027249.SAMN05216179_3179"/>
<evidence type="ECO:0000313" key="3">
    <source>
        <dbReference type="Proteomes" id="UP000184184"/>
    </source>
</evidence>
<dbReference type="InterPro" id="IPR001279">
    <property type="entry name" value="Metallo-B-lactamas"/>
</dbReference>
<dbReference type="PANTHER" id="PTHR42663:SF6">
    <property type="entry name" value="HYDROLASE C777.06C-RELATED"/>
    <property type="match status" value="1"/>
</dbReference>
<dbReference type="Gene3D" id="3.60.15.10">
    <property type="entry name" value="Ribonuclease Z/Hydroxyacylglutathione hydrolase-like"/>
    <property type="match status" value="1"/>
</dbReference>
<protein>
    <submittedName>
        <fullName evidence="2">Phosphoribosyl 1,2-cyclic phosphate phosphodiesterase</fullName>
    </submittedName>
</protein>
<feature type="domain" description="Metallo-beta-lactamase" evidence="1">
    <location>
        <begin position="47"/>
        <end position="248"/>
    </location>
</feature>
<proteinExistence type="predicted"/>
<name>A0A1M7QHC3_9BACI</name>
<evidence type="ECO:0000313" key="2">
    <source>
        <dbReference type="EMBL" id="SHN30463.1"/>
    </source>
</evidence>
<reference evidence="2 3" key="1">
    <citation type="submission" date="2016-11" db="EMBL/GenBank/DDBJ databases">
        <authorList>
            <person name="Jaros S."/>
            <person name="Januszkiewicz K."/>
            <person name="Wedrychowicz H."/>
        </authorList>
    </citation>
    <scope>NUCLEOTIDE SEQUENCE [LARGE SCALE GENOMIC DNA]</scope>
    <source>
        <strain evidence="2 3">CGMCC 1.10681</strain>
    </source>
</reference>
<dbReference type="Pfam" id="PF12706">
    <property type="entry name" value="Lactamase_B_2"/>
    <property type="match status" value="1"/>
</dbReference>
<dbReference type="PANTHER" id="PTHR42663">
    <property type="entry name" value="HYDROLASE C777.06C-RELATED-RELATED"/>
    <property type="match status" value="1"/>
</dbReference>
<evidence type="ECO:0000259" key="1">
    <source>
        <dbReference type="Pfam" id="PF12706"/>
    </source>
</evidence>
<gene>
    <name evidence="2" type="ORF">SAMN05216179_3179</name>
</gene>
<dbReference type="EMBL" id="FRCZ01000007">
    <property type="protein sequence ID" value="SHN30463.1"/>
    <property type="molecule type" value="Genomic_DNA"/>
</dbReference>
<dbReference type="RefSeq" id="WP_073202818.1">
    <property type="nucleotide sequence ID" value="NZ_FRCZ01000007.1"/>
</dbReference>
<keyword evidence="3" id="KW-1185">Reference proteome</keyword>
<dbReference type="SUPFAM" id="SSF56281">
    <property type="entry name" value="Metallo-hydrolase/oxidoreductase"/>
    <property type="match status" value="1"/>
</dbReference>
<dbReference type="Proteomes" id="UP000184184">
    <property type="component" value="Unassembled WGS sequence"/>
</dbReference>
<accession>A0A1M7QHC3</accession>
<dbReference type="AlphaFoldDB" id="A0A1M7QHC3"/>
<sequence>MKIEFLGTAGAMTTPRPLCTCDVCKEAREKGVPFSRLGPSIFIHGPNLLIDTPEEITVQINRSSLNQINGILYSHWHPDHVMGIRVIESITADWIHHPEHPEAINVYLPEQVKKDFATYIGTDKHLTHLERQGYARVVQLQDDDRISVDEVMIQPIRLAEEYVYAYLLDNGSKKGLIAMDELNNWQPSEQLKEVDIAILPTGVFEYHPISGERKIQADHPVLKEEATFEETIKIIDQLKAKKVILTHIEEADQLGYLELKKIATYYNNKGYNIGFAYDTYKVSV</sequence>